<dbReference type="GO" id="GO:0003700">
    <property type="term" value="F:DNA-binding transcription factor activity"/>
    <property type="evidence" value="ECO:0007669"/>
    <property type="project" value="InterPro"/>
</dbReference>
<dbReference type="SMART" id="SM00347">
    <property type="entry name" value="HTH_MARR"/>
    <property type="match status" value="1"/>
</dbReference>
<reference evidence="3 4" key="1">
    <citation type="journal article" date="2012" name="BMC Genomics">
        <title>Complete genome sequence, lifestyle, and multi-drug resistance of the human pathogen Corynebacterium resistens DSM 45100 isolated from blood samples of a leukemia patient.</title>
        <authorList>
            <person name="Schroder J."/>
            <person name="Maus I."/>
            <person name="Meyer K."/>
            <person name="Wordemann S."/>
            <person name="Blom J."/>
            <person name="Jaenicke S."/>
            <person name="Schneider J."/>
            <person name="Trost E."/>
            <person name="Tauch A."/>
        </authorList>
    </citation>
    <scope>NUCLEOTIDE SEQUENCE [LARGE SCALE GENOMIC DNA]</scope>
    <source>
        <strain evidence="4">DSM 45100 / JCM 12819 / CCUG 50093 / GTC 2026 / SICGH 158</strain>
    </source>
</reference>
<dbReference type="Proteomes" id="UP000000492">
    <property type="component" value="Chromosome"/>
</dbReference>
<feature type="compositionally biased region" description="Polar residues" evidence="1">
    <location>
        <begin position="1"/>
        <end position="21"/>
    </location>
</feature>
<dbReference type="SUPFAM" id="SSF46785">
    <property type="entry name" value="Winged helix' DNA-binding domain"/>
    <property type="match status" value="1"/>
</dbReference>
<dbReference type="EMBL" id="CP002857">
    <property type="protein sequence ID" value="AEI10483.1"/>
    <property type="molecule type" value="Genomic_DNA"/>
</dbReference>
<dbReference type="GO" id="GO:0003677">
    <property type="term" value="F:DNA binding"/>
    <property type="evidence" value="ECO:0007669"/>
    <property type="project" value="UniProtKB-KW"/>
</dbReference>
<dbReference type="InterPro" id="IPR039422">
    <property type="entry name" value="MarR/SlyA-like"/>
</dbReference>
<dbReference type="InterPro" id="IPR000835">
    <property type="entry name" value="HTH_MarR-typ"/>
</dbReference>
<keyword evidence="4" id="KW-1185">Reference proteome</keyword>
<dbReference type="PANTHER" id="PTHR33164:SF99">
    <property type="entry name" value="MARR FAMILY REGULATORY PROTEIN"/>
    <property type="match status" value="1"/>
</dbReference>
<dbReference type="InterPro" id="IPR036390">
    <property type="entry name" value="WH_DNA-bd_sf"/>
</dbReference>
<dbReference type="GO" id="GO:0006950">
    <property type="term" value="P:response to stress"/>
    <property type="evidence" value="ECO:0007669"/>
    <property type="project" value="TreeGrafter"/>
</dbReference>
<accession>F8E3F7</accession>
<dbReference type="PROSITE" id="PS50995">
    <property type="entry name" value="HTH_MARR_2"/>
    <property type="match status" value="1"/>
</dbReference>
<dbReference type="InterPro" id="IPR036388">
    <property type="entry name" value="WH-like_DNA-bd_sf"/>
</dbReference>
<organism evidence="3 4">
    <name type="scientific">Corynebacterium resistens (strain DSM 45100 / JCM 12819 / GTC 2026 / SICGH 158)</name>
    <dbReference type="NCBI Taxonomy" id="662755"/>
    <lineage>
        <taxon>Bacteria</taxon>
        <taxon>Bacillati</taxon>
        <taxon>Actinomycetota</taxon>
        <taxon>Actinomycetes</taxon>
        <taxon>Mycobacteriales</taxon>
        <taxon>Corynebacteriaceae</taxon>
        <taxon>Corynebacterium</taxon>
    </lineage>
</organism>
<evidence type="ECO:0000259" key="2">
    <source>
        <dbReference type="PROSITE" id="PS50995"/>
    </source>
</evidence>
<dbReference type="RefSeq" id="WP_013889462.1">
    <property type="nucleotide sequence ID" value="NC_015673.1"/>
</dbReference>
<dbReference type="Pfam" id="PF01047">
    <property type="entry name" value="MarR"/>
    <property type="match status" value="1"/>
</dbReference>
<protein>
    <submittedName>
        <fullName evidence="3">MarR DNA-binding transcription regulator</fullName>
    </submittedName>
</protein>
<dbReference type="KEGG" id="crd:CRES_2130"/>
<keyword evidence="3" id="KW-0238">DNA-binding</keyword>
<gene>
    <name evidence="3" type="primary">marR3</name>
    <name evidence="3" type="ordered locus">CRES_2130</name>
</gene>
<proteinExistence type="predicted"/>
<evidence type="ECO:0000313" key="4">
    <source>
        <dbReference type="Proteomes" id="UP000000492"/>
    </source>
</evidence>
<feature type="region of interest" description="Disordered" evidence="1">
    <location>
        <begin position="1"/>
        <end position="31"/>
    </location>
</feature>
<evidence type="ECO:0000256" key="1">
    <source>
        <dbReference type="SAM" id="MobiDB-lite"/>
    </source>
</evidence>
<sequence>MSNHSAPNNRPSADSVTTRPSTDSKGDPRWLSTEEQATWRDWIFVTSRIDAAMARELQRNSELSLADYTVLVPLSEHPEQRERIAALAEILQWDRSRLSHQITRMSKRGLVRRESCAEDGRGAFVAIEPAGMDAIREAAPAHVESVRNYFFDLLDERDQQGMARVLRKLATQFEDQ</sequence>
<dbReference type="PANTHER" id="PTHR33164">
    <property type="entry name" value="TRANSCRIPTIONAL REGULATOR, MARR FAMILY"/>
    <property type="match status" value="1"/>
</dbReference>
<dbReference type="STRING" id="662755.CRES_2130"/>
<dbReference type="Gene3D" id="1.10.10.10">
    <property type="entry name" value="Winged helix-like DNA-binding domain superfamily/Winged helix DNA-binding domain"/>
    <property type="match status" value="1"/>
</dbReference>
<dbReference type="eggNOG" id="COG1846">
    <property type="taxonomic scope" value="Bacteria"/>
</dbReference>
<dbReference type="AlphaFoldDB" id="F8E3F7"/>
<dbReference type="HOGENOM" id="CLU_083287_2_2_11"/>
<feature type="domain" description="HTH marR-type" evidence="2">
    <location>
        <begin position="35"/>
        <end position="171"/>
    </location>
</feature>
<evidence type="ECO:0000313" key="3">
    <source>
        <dbReference type="EMBL" id="AEI10483.1"/>
    </source>
</evidence>
<name>F8E3F7_CORRG</name>